<dbReference type="AlphaFoldDB" id="A0A935JZV3"/>
<comment type="caution">
    <text evidence="1">The sequence shown here is derived from an EMBL/GenBank/DDBJ whole genome shotgun (WGS) entry which is preliminary data.</text>
</comment>
<sequence>MWNEELKPVTGFEIHFLRVMRGDSLPCTPKEIALVEAVTANGLASRDYGDDYYDLQEREPEQDYDEKIAQWHSSLGGGSLDRRDERLTAAENDAYRSSLISSYQDWLETDRSDPLNLNQQMVAEPVRGRGVF</sequence>
<proteinExistence type="predicted"/>
<dbReference type="Proteomes" id="UP000739411">
    <property type="component" value="Unassembled WGS sequence"/>
</dbReference>
<dbReference type="EMBL" id="JADJMS010000043">
    <property type="protein sequence ID" value="MBK7416395.1"/>
    <property type="molecule type" value="Genomic_DNA"/>
</dbReference>
<reference evidence="1 2" key="1">
    <citation type="submission" date="2020-10" db="EMBL/GenBank/DDBJ databases">
        <title>Connecting structure to function with the recovery of over 1000 high-quality activated sludge metagenome-assembled genomes encoding full-length rRNA genes using long-read sequencing.</title>
        <authorList>
            <person name="Singleton C.M."/>
            <person name="Petriglieri F."/>
            <person name="Kristensen J.M."/>
            <person name="Kirkegaard R.H."/>
            <person name="Michaelsen T.Y."/>
            <person name="Andersen M.H."/>
            <person name="Karst S.M."/>
            <person name="Dueholm M.S."/>
            <person name="Nielsen P.H."/>
            <person name="Albertsen M."/>
        </authorList>
    </citation>
    <scope>NUCLEOTIDE SEQUENCE [LARGE SCALE GENOMIC DNA]</scope>
    <source>
        <strain evidence="1">EsbW_18-Q3-R4-48_BATAC.463</strain>
    </source>
</reference>
<protein>
    <submittedName>
        <fullName evidence="1">Uncharacterized protein</fullName>
    </submittedName>
</protein>
<name>A0A935JZV3_9RHOO</name>
<evidence type="ECO:0000313" key="1">
    <source>
        <dbReference type="EMBL" id="MBK7416395.1"/>
    </source>
</evidence>
<gene>
    <name evidence="1" type="ORF">IPJ38_16130</name>
</gene>
<evidence type="ECO:0000313" key="2">
    <source>
        <dbReference type="Proteomes" id="UP000739411"/>
    </source>
</evidence>
<organism evidence="1 2">
    <name type="scientific">Candidatus Dechloromonas phosphorivorans</name>
    <dbReference type="NCBI Taxonomy" id="2899244"/>
    <lineage>
        <taxon>Bacteria</taxon>
        <taxon>Pseudomonadati</taxon>
        <taxon>Pseudomonadota</taxon>
        <taxon>Betaproteobacteria</taxon>
        <taxon>Rhodocyclales</taxon>
        <taxon>Azonexaceae</taxon>
        <taxon>Dechloromonas</taxon>
    </lineage>
</organism>
<accession>A0A935JZV3</accession>